<dbReference type="InterPro" id="IPR013108">
    <property type="entry name" value="Amidohydro_3"/>
</dbReference>
<dbReference type="AlphaFoldDB" id="A0A6J6CVI9"/>
<protein>
    <submittedName>
        <fullName evidence="2">Unannotated protein</fullName>
    </submittedName>
</protein>
<evidence type="ECO:0000259" key="1">
    <source>
        <dbReference type="Pfam" id="PF07969"/>
    </source>
</evidence>
<dbReference type="PANTHER" id="PTHR11647">
    <property type="entry name" value="HYDRANTOINASE/DIHYDROPYRIMIDINASE FAMILY MEMBER"/>
    <property type="match status" value="1"/>
</dbReference>
<gene>
    <name evidence="2" type="ORF">UFOPK1572_00443</name>
</gene>
<dbReference type="GO" id="GO:0005829">
    <property type="term" value="C:cytosol"/>
    <property type="evidence" value="ECO:0007669"/>
    <property type="project" value="TreeGrafter"/>
</dbReference>
<dbReference type="EMBL" id="CAEZTC010000039">
    <property type="protein sequence ID" value="CAB4555146.1"/>
    <property type="molecule type" value="Genomic_DNA"/>
</dbReference>
<dbReference type="InterPro" id="IPR050378">
    <property type="entry name" value="Metallo-dep_Hydrolases_sf"/>
</dbReference>
<organism evidence="2">
    <name type="scientific">freshwater metagenome</name>
    <dbReference type="NCBI Taxonomy" id="449393"/>
    <lineage>
        <taxon>unclassified sequences</taxon>
        <taxon>metagenomes</taxon>
        <taxon>ecological metagenomes</taxon>
    </lineage>
</organism>
<dbReference type="Gene3D" id="2.30.40.10">
    <property type="entry name" value="Urease, subunit C, domain 1"/>
    <property type="match status" value="1"/>
</dbReference>
<dbReference type="SUPFAM" id="SSF51338">
    <property type="entry name" value="Composite domain of metallo-dependent hydrolases"/>
    <property type="match status" value="1"/>
</dbReference>
<accession>A0A6J6CVI9</accession>
<proteinExistence type="predicted"/>
<dbReference type="Pfam" id="PF07969">
    <property type="entry name" value="Amidohydro_3"/>
    <property type="match status" value="1"/>
</dbReference>
<name>A0A6J6CVI9_9ZZZZ</name>
<dbReference type="InterPro" id="IPR032466">
    <property type="entry name" value="Metal_Hydrolase"/>
</dbReference>
<sequence>MFDIIIRNGTIIDGTGAQRWVGDIAIQDGLIAQIDTHIDADAHEEIDAKGLLVTPGFIDIHTHYDGQVSWDTLLEPSSAHGVTTVVVGNCGVGFAPVRPGKEEWLVQLMEGVEDIPGTALHEGITWDWETFPEYLNAIDQRRYAVGVAAYVPHGAVRGYVMGERGARNEDATAADINEMARIVREAREAGAIGFSTSRTMGHKAKDGEPVPGTFANSEELNALADALVAGGGGIFEVAPEVLPDGGNQPTMGMKEEMEWMGDLALRTDLKVTYLLLQYMTMPDAWKYALDFSSDVLAKGGYLRPQVAARPFGMMINWAGYHPFAKRPTFIELSSTLSLDDLRRELARPEIRAKILSETDIASDPSIQFDGLGPALGMIPHLLYSMGDTVDYEPTHEMSVKALAEAAGVSTFEMAYDLLNQQGGTASLMFPTLNYVGENHDVIYEMLTHPAAINGLSDGGAHVRMICDASIPTYLLTHWARDRQRGPRLELEEAVRLQTSATAEVMGVPDRGVLAPGMRADINVIDFENLTLEAPRAVNDLPAGGRRLLQSAHGYVATIVNGLVTRRNGADTGARPGRLVRA</sequence>
<reference evidence="2" key="1">
    <citation type="submission" date="2020-05" db="EMBL/GenBank/DDBJ databases">
        <authorList>
            <person name="Chiriac C."/>
            <person name="Salcher M."/>
            <person name="Ghai R."/>
            <person name="Kavagutti S V."/>
        </authorList>
    </citation>
    <scope>NUCLEOTIDE SEQUENCE</scope>
</reference>
<evidence type="ECO:0000313" key="2">
    <source>
        <dbReference type="EMBL" id="CAB4555146.1"/>
    </source>
</evidence>
<dbReference type="SUPFAM" id="SSF51556">
    <property type="entry name" value="Metallo-dependent hydrolases"/>
    <property type="match status" value="1"/>
</dbReference>
<dbReference type="Gene3D" id="3.20.20.140">
    <property type="entry name" value="Metal-dependent hydrolases"/>
    <property type="match status" value="2"/>
</dbReference>
<dbReference type="PANTHER" id="PTHR11647:SF1">
    <property type="entry name" value="COLLAPSIN RESPONSE MEDIATOR PROTEIN"/>
    <property type="match status" value="1"/>
</dbReference>
<dbReference type="GO" id="GO:0016812">
    <property type="term" value="F:hydrolase activity, acting on carbon-nitrogen (but not peptide) bonds, in cyclic amides"/>
    <property type="evidence" value="ECO:0007669"/>
    <property type="project" value="TreeGrafter"/>
</dbReference>
<feature type="domain" description="Amidohydrolase 3" evidence="1">
    <location>
        <begin position="44"/>
        <end position="563"/>
    </location>
</feature>
<dbReference type="InterPro" id="IPR011059">
    <property type="entry name" value="Metal-dep_hydrolase_composite"/>
</dbReference>
<dbReference type="CDD" id="cd01297">
    <property type="entry name" value="D-aminoacylase"/>
    <property type="match status" value="1"/>
</dbReference>